<evidence type="ECO:0000313" key="2">
    <source>
        <dbReference type="Proteomes" id="UP000824533"/>
    </source>
</evidence>
<name>A0ACC1D5M6_9NEOP</name>
<keyword evidence="2" id="KW-1185">Reference proteome</keyword>
<reference evidence="1 2" key="1">
    <citation type="journal article" date="2021" name="Front. Genet.">
        <title>Chromosome-Level Genome Assembly Reveals Significant Gene Expansion in the Toll and IMD Signaling Pathways of Dendrolimus kikuchii.</title>
        <authorList>
            <person name="Zhou J."/>
            <person name="Wu P."/>
            <person name="Xiong Z."/>
            <person name="Liu N."/>
            <person name="Zhao N."/>
            <person name="Ji M."/>
            <person name="Qiu Y."/>
            <person name="Yang B."/>
        </authorList>
    </citation>
    <scope>NUCLEOTIDE SEQUENCE [LARGE SCALE GENOMIC DNA]</scope>
    <source>
        <strain evidence="1">Ann1</strain>
    </source>
</reference>
<organism evidence="1 2">
    <name type="scientific">Dendrolimus kikuchii</name>
    <dbReference type="NCBI Taxonomy" id="765133"/>
    <lineage>
        <taxon>Eukaryota</taxon>
        <taxon>Metazoa</taxon>
        <taxon>Ecdysozoa</taxon>
        <taxon>Arthropoda</taxon>
        <taxon>Hexapoda</taxon>
        <taxon>Insecta</taxon>
        <taxon>Pterygota</taxon>
        <taxon>Neoptera</taxon>
        <taxon>Endopterygota</taxon>
        <taxon>Lepidoptera</taxon>
        <taxon>Glossata</taxon>
        <taxon>Ditrysia</taxon>
        <taxon>Bombycoidea</taxon>
        <taxon>Lasiocampidae</taxon>
        <taxon>Dendrolimus</taxon>
    </lineage>
</organism>
<proteinExistence type="predicted"/>
<comment type="caution">
    <text evidence="1">The sequence shown here is derived from an EMBL/GenBank/DDBJ whole genome shotgun (WGS) entry which is preliminary data.</text>
</comment>
<gene>
    <name evidence="1" type="ORF">K1T71_004817</name>
</gene>
<accession>A0ACC1D5M6</accession>
<sequence>MFKIPDWEDVPKSNATFNRKSKMKKHASQKSPITSKIKNDQEKIGKLSKNKLPVFNQKQNGKIQKSQKQNFSQKEKLQTHNKNLKSDKIGTKKMLRKDIRTNRVMVKGSLLRQQKNEKNNQMMNRRLQNKLEKGNKNKSTNGKEGKNKIKEIHKTNLSNRTPTQKYKNKQHNNQKLNYMEKRENNTSNEIVNDNNSKGNKRKRKTTESDGLEIQNFDSDMLDEIVINAKKKKLNESLQNDDDEHKLFNEIDEKPKTNRKKEMLRKVLAVNSRRNHIEVKGNKLRERMLERLKVALFYLYKNLTRFFNRYKPLKNYQTNGDNHLKFHCDKTTHSQVVGHLPDWMATTPGLEPKTHIVADMGCGEAALSRRVRHKVRSFDLVASAPDVEACDMAHTPLLADSVDVAVYCLALMGTDLTQYLIEANRVLKMGGHLLIAEVESRFEEVEAFAKEVQRLGFKLKNLDKSHKVFFFMEFTKIKDPPAKKSKLPTLTLKPCLYKRR</sequence>
<dbReference type="Proteomes" id="UP000824533">
    <property type="component" value="Linkage Group LG08"/>
</dbReference>
<evidence type="ECO:0000313" key="1">
    <source>
        <dbReference type="EMBL" id="KAJ0179105.1"/>
    </source>
</evidence>
<dbReference type="EMBL" id="CM034394">
    <property type="protein sequence ID" value="KAJ0179105.1"/>
    <property type="molecule type" value="Genomic_DNA"/>
</dbReference>
<protein>
    <submittedName>
        <fullName evidence="1">Uncharacterized protein</fullName>
    </submittedName>
</protein>